<name>A0A812ICS2_9DINO</name>
<evidence type="ECO:0000313" key="2">
    <source>
        <dbReference type="Proteomes" id="UP000604046"/>
    </source>
</evidence>
<protein>
    <submittedName>
        <fullName evidence="1">Rep protein</fullName>
    </submittedName>
</protein>
<sequence length="118" mass="12410">MKSMVSSTQIRVFLAALDIAAPRVASRASLPADANVSSLQLEESGEENVVLSLLMGTRLHACVIHVASDLTVQIVSCADGPEATSCQLISLPGSGFQMFFISTNGPGLSCESQRKETL</sequence>
<keyword evidence="2" id="KW-1185">Reference proteome</keyword>
<evidence type="ECO:0000313" key="1">
    <source>
        <dbReference type="EMBL" id="CAE7033860.1"/>
    </source>
</evidence>
<reference evidence="1" key="1">
    <citation type="submission" date="2021-02" db="EMBL/GenBank/DDBJ databases">
        <authorList>
            <person name="Dougan E. K."/>
            <person name="Rhodes N."/>
            <person name="Thang M."/>
            <person name="Chan C."/>
        </authorList>
    </citation>
    <scope>NUCLEOTIDE SEQUENCE</scope>
</reference>
<gene>
    <name evidence="1" type="primary">rep</name>
    <name evidence="1" type="ORF">SNAT2548_LOCUS4074</name>
</gene>
<proteinExistence type="predicted"/>
<dbReference type="AlphaFoldDB" id="A0A812ICS2"/>
<dbReference type="Proteomes" id="UP000604046">
    <property type="component" value="Unassembled WGS sequence"/>
</dbReference>
<accession>A0A812ICS2</accession>
<dbReference type="EMBL" id="CAJNDS010000247">
    <property type="protein sequence ID" value="CAE7033860.1"/>
    <property type="molecule type" value="Genomic_DNA"/>
</dbReference>
<organism evidence="1 2">
    <name type="scientific">Symbiodinium natans</name>
    <dbReference type="NCBI Taxonomy" id="878477"/>
    <lineage>
        <taxon>Eukaryota</taxon>
        <taxon>Sar</taxon>
        <taxon>Alveolata</taxon>
        <taxon>Dinophyceae</taxon>
        <taxon>Suessiales</taxon>
        <taxon>Symbiodiniaceae</taxon>
        <taxon>Symbiodinium</taxon>
    </lineage>
</organism>
<comment type="caution">
    <text evidence="1">The sequence shown here is derived from an EMBL/GenBank/DDBJ whole genome shotgun (WGS) entry which is preliminary data.</text>
</comment>